<comment type="caution">
    <text evidence="13">The sequence shown here is derived from an EMBL/GenBank/DDBJ whole genome shotgun (WGS) entry which is preliminary data.</text>
</comment>
<dbReference type="PANTHER" id="PTHR11247">
    <property type="entry name" value="PALMITOYL-PROTEIN THIOESTERASE/DOLICHYLDIPHOSPHATASE 1"/>
    <property type="match status" value="1"/>
</dbReference>
<keyword evidence="14" id="KW-1185">Reference proteome</keyword>
<dbReference type="GO" id="GO:0008610">
    <property type="term" value="P:lipid biosynthetic process"/>
    <property type="evidence" value="ECO:0007669"/>
    <property type="project" value="TreeGrafter"/>
</dbReference>
<evidence type="ECO:0000256" key="10">
    <source>
        <dbReference type="ARBA" id="ARBA00047349"/>
    </source>
</evidence>
<dbReference type="Proteomes" id="UP000792457">
    <property type="component" value="Unassembled WGS sequence"/>
</dbReference>
<feature type="transmembrane region" description="Helical" evidence="11">
    <location>
        <begin position="142"/>
        <end position="165"/>
    </location>
</feature>
<comment type="catalytic activity">
    <reaction evidence="10 11">
        <text>a di-trans,poly-cis-dolichyl diphosphate + H2O = a di-trans,poly-cis-dolichyl phosphate + phosphate + H(+)</text>
        <dbReference type="Rhea" id="RHEA:14385"/>
        <dbReference type="Rhea" id="RHEA-COMP:19498"/>
        <dbReference type="Rhea" id="RHEA-COMP:19506"/>
        <dbReference type="ChEBI" id="CHEBI:15377"/>
        <dbReference type="ChEBI" id="CHEBI:15378"/>
        <dbReference type="ChEBI" id="CHEBI:43474"/>
        <dbReference type="ChEBI" id="CHEBI:57497"/>
        <dbReference type="ChEBI" id="CHEBI:57683"/>
        <dbReference type="EC" id="3.6.1.43"/>
    </reaction>
</comment>
<sequence length="247" mass="28665">MAVLEDEDNMPSSKLPVEDRMEWVPLALTLVEYPQGDWLGKLLAMSSLMPFGIIAGFIALVLFRRDLHTIAFFIGTMVNELLNLILKHTICEARPLHRNALYTEYGMPSSHSQFMWFFAVYVIYFVFWRLHHMNNSTVLENVWKTAIIVGCVSMATMVTISRVYLQYHTWKQVLSGFLVGVIFATVWFAITHLFLTPLFPIVASWRVSEFLMLRDTTLIPNVLWFEYTNSRQESRARGRKLVSMKSQ</sequence>
<dbReference type="Pfam" id="PF01569">
    <property type="entry name" value="PAP2"/>
    <property type="match status" value="1"/>
</dbReference>
<name>A0A8K0P5M6_LADFU</name>
<dbReference type="GO" id="GO:0005789">
    <property type="term" value="C:endoplasmic reticulum membrane"/>
    <property type="evidence" value="ECO:0007669"/>
    <property type="project" value="UniProtKB-SubCell"/>
</dbReference>
<evidence type="ECO:0000259" key="12">
    <source>
        <dbReference type="SMART" id="SM00014"/>
    </source>
</evidence>
<accession>A0A8K0P5M6</accession>
<evidence type="ECO:0000256" key="1">
    <source>
        <dbReference type="ARBA" id="ARBA00004477"/>
    </source>
</evidence>
<dbReference type="FunFam" id="1.20.144.10:FF:000003">
    <property type="entry name" value="Dolichyldiphosphatase 1"/>
    <property type="match status" value="1"/>
</dbReference>
<evidence type="ECO:0000256" key="9">
    <source>
        <dbReference type="ARBA" id="ARBA00024907"/>
    </source>
</evidence>
<dbReference type="InterPro" id="IPR036938">
    <property type="entry name" value="PAP2/HPO_sf"/>
</dbReference>
<keyword evidence="5 11" id="KW-0378">Hydrolase</keyword>
<dbReference type="InterPro" id="IPR000326">
    <property type="entry name" value="PAP2/HPO"/>
</dbReference>
<protein>
    <recommendedName>
        <fullName evidence="11">Dolichyldiphosphatase</fullName>
        <ecNumber evidence="11">3.6.1.43</ecNumber>
    </recommendedName>
</protein>
<dbReference type="PANTHER" id="PTHR11247:SF1">
    <property type="entry name" value="DOLICHYLDIPHOSPHATASE 1"/>
    <property type="match status" value="1"/>
</dbReference>
<keyword evidence="7 11" id="KW-1133">Transmembrane helix</keyword>
<evidence type="ECO:0000313" key="13">
    <source>
        <dbReference type="EMBL" id="KAG8231784.1"/>
    </source>
</evidence>
<evidence type="ECO:0000256" key="4">
    <source>
        <dbReference type="ARBA" id="ARBA00022692"/>
    </source>
</evidence>
<evidence type="ECO:0000256" key="3">
    <source>
        <dbReference type="ARBA" id="ARBA00005518"/>
    </source>
</evidence>
<dbReference type="SMART" id="SM00014">
    <property type="entry name" value="acidPPc"/>
    <property type="match status" value="1"/>
</dbReference>
<comment type="function">
    <text evidence="9 11">Required for efficient N-glycosylation. Necessary for maintaining optimal levels of dolichol-linked oligosaccharides. Hydrolyzes dolichyl pyrophosphate at a very high rate and dolichyl monophosphate at a much lower rate. Does not act on phosphatidate.</text>
</comment>
<dbReference type="InterPro" id="IPR039667">
    <property type="entry name" value="Dolichyldiphosphatase_PAP2"/>
</dbReference>
<feature type="transmembrane region" description="Helical" evidence="11">
    <location>
        <begin position="42"/>
        <end position="63"/>
    </location>
</feature>
<dbReference type="UniPathway" id="UPA00378"/>
<comment type="similarity">
    <text evidence="3 11">Belongs to the dolichyldiphosphatase family.</text>
</comment>
<evidence type="ECO:0000256" key="2">
    <source>
        <dbReference type="ARBA" id="ARBA00004922"/>
    </source>
</evidence>
<dbReference type="EC" id="3.6.1.43" evidence="11"/>
<evidence type="ECO:0000256" key="6">
    <source>
        <dbReference type="ARBA" id="ARBA00022824"/>
    </source>
</evidence>
<dbReference type="SUPFAM" id="SSF48317">
    <property type="entry name" value="Acid phosphatase/Vanadium-dependent haloperoxidase"/>
    <property type="match status" value="1"/>
</dbReference>
<reference evidence="13" key="2">
    <citation type="submission" date="2017-10" db="EMBL/GenBank/DDBJ databases">
        <title>Ladona fulva Genome sequencing and assembly.</title>
        <authorList>
            <person name="Murali S."/>
            <person name="Richards S."/>
            <person name="Bandaranaike D."/>
            <person name="Bellair M."/>
            <person name="Blankenburg K."/>
            <person name="Chao H."/>
            <person name="Dinh H."/>
            <person name="Doddapaneni H."/>
            <person name="Dugan-Rocha S."/>
            <person name="Elkadiri S."/>
            <person name="Gnanaolivu R."/>
            <person name="Hernandez B."/>
            <person name="Skinner E."/>
            <person name="Javaid M."/>
            <person name="Lee S."/>
            <person name="Li M."/>
            <person name="Ming W."/>
            <person name="Munidasa M."/>
            <person name="Muniz J."/>
            <person name="Nguyen L."/>
            <person name="Hughes D."/>
            <person name="Osuji N."/>
            <person name="Pu L.-L."/>
            <person name="Puazo M."/>
            <person name="Qu C."/>
            <person name="Quiroz J."/>
            <person name="Raj R."/>
            <person name="Weissenberger G."/>
            <person name="Xin Y."/>
            <person name="Zou X."/>
            <person name="Han Y."/>
            <person name="Worley K."/>
            <person name="Muzny D."/>
            <person name="Gibbs R."/>
        </authorList>
    </citation>
    <scope>NUCLEOTIDE SEQUENCE</scope>
    <source>
        <strain evidence="13">Sampled in the wild</strain>
    </source>
</reference>
<dbReference type="GO" id="GO:0006487">
    <property type="term" value="P:protein N-linked glycosylation"/>
    <property type="evidence" value="ECO:0007669"/>
    <property type="project" value="UniProtKB-UniRule"/>
</dbReference>
<feature type="transmembrane region" description="Helical" evidence="11">
    <location>
        <begin position="177"/>
        <end position="203"/>
    </location>
</feature>
<keyword evidence="8 11" id="KW-0472">Membrane</keyword>
<evidence type="ECO:0000256" key="11">
    <source>
        <dbReference type="RuleBase" id="RU367078"/>
    </source>
</evidence>
<gene>
    <name evidence="13" type="ORF">J437_LFUL011884</name>
</gene>
<dbReference type="AlphaFoldDB" id="A0A8K0P5M6"/>
<keyword evidence="6 11" id="KW-0256">Endoplasmic reticulum</keyword>
<comment type="subcellular location">
    <subcellularLocation>
        <location evidence="1 11">Endoplasmic reticulum membrane</location>
        <topology evidence="1 11">Multi-pass membrane protein</topology>
    </subcellularLocation>
</comment>
<evidence type="ECO:0000313" key="14">
    <source>
        <dbReference type="Proteomes" id="UP000792457"/>
    </source>
</evidence>
<dbReference type="OrthoDB" id="302705at2759"/>
<evidence type="ECO:0000256" key="5">
    <source>
        <dbReference type="ARBA" id="ARBA00022801"/>
    </source>
</evidence>
<keyword evidence="4 11" id="KW-0812">Transmembrane</keyword>
<evidence type="ECO:0000256" key="8">
    <source>
        <dbReference type="ARBA" id="ARBA00023136"/>
    </source>
</evidence>
<dbReference type="EMBL" id="KZ308574">
    <property type="protein sequence ID" value="KAG8231784.1"/>
    <property type="molecule type" value="Genomic_DNA"/>
</dbReference>
<comment type="pathway">
    <text evidence="2 11">Protein modification; protein glycosylation.</text>
</comment>
<organism evidence="13 14">
    <name type="scientific">Ladona fulva</name>
    <name type="common">Scarce chaser dragonfly</name>
    <name type="synonym">Libellula fulva</name>
    <dbReference type="NCBI Taxonomy" id="123851"/>
    <lineage>
        <taxon>Eukaryota</taxon>
        <taxon>Metazoa</taxon>
        <taxon>Ecdysozoa</taxon>
        <taxon>Arthropoda</taxon>
        <taxon>Hexapoda</taxon>
        <taxon>Insecta</taxon>
        <taxon>Pterygota</taxon>
        <taxon>Palaeoptera</taxon>
        <taxon>Odonata</taxon>
        <taxon>Epiprocta</taxon>
        <taxon>Anisoptera</taxon>
        <taxon>Libelluloidea</taxon>
        <taxon>Libellulidae</taxon>
        <taxon>Ladona</taxon>
    </lineage>
</organism>
<feature type="transmembrane region" description="Helical" evidence="11">
    <location>
        <begin position="110"/>
        <end position="130"/>
    </location>
</feature>
<dbReference type="CDD" id="cd03382">
    <property type="entry name" value="PAP2_dolichyldiphosphatase"/>
    <property type="match status" value="1"/>
</dbReference>
<dbReference type="Gene3D" id="1.20.144.10">
    <property type="entry name" value="Phosphatidic acid phosphatase type 2/haloperoxidase"/>
    <property type="match status" value="1"/>
</dbReference>
<evidence type="ECO:0000256" key="7">
    <source>
        <dbReference type="ARBA" id="ARBA00022989"/>
    </source>
</evidence>
<reference evidence="13" key="1">
    <citation type="submission" date="2013-04" db="EMBL/GenBank/DDBJ databases">
        <authorList>
            <person name="Qu J."/>
            <person name="Murali S.C."/>
            <person name="Bandaranaike D."/>
            <person name="Bellair M."/>
            <person name="Blankenburg K."/>
            <person name="Chao H."/>
            <person name="Dinh H."/>
            <person name="Doddapaneni H."/>
            <person name="Downs B."/>
            <person name="Dugan-Rocha S."/>
            <person name="Elkadiri S."/>
            <person name="Gnanaolivu R.D."/>
            <person name="Hernandez B."/>
            <person name="Javaid M."/>
            <person name="Jayaseelan J.C."/>
            <person name="Lee S."/>
            <person name="Li M."/>
            <person name="Ming W."/>
            <person name="Munidasa M."/>
            <person name="Muniz J."/>
            <person name="Nguyen L."/>
            <person name="Ongeri F."/>
            <person name="Osuji N."/>
            <person name="Pu L.-L."/>
            <person name="Puazo M."/>
            <person name="Qu C."/>
            <person name="Quiroz J."/>
            <person name="Raj R."/>
            <person name="Weissenberger G."/>
            <person name="Xin Y."/>
            <person name="Zou X."/>
            <person name="Han Y."/>
            <person name="Richards S."/>
            <person name="Worley K."/>
            <person name="Muzny D."/>
            <person name="Gibbs R."/>
        </authorList>
    </citation>
    <scope>NUCLEOTIDE SEQUENCE</scope>
    <source>
        <strain evidence="13">Sampled in the wild</strain>
    </source>
</reference>
<feature type="domain" description="Phosphatidic acid phosphatase type 2/haloperoxidase" evidence="12">
    <location>
        <begin position="69"/>
        <end position="188"/>
    </location>
</feature>
<dbReference type="GO" id="GO:0047874">
    <property type="term" value="F:dolichyldiphosphatase activity"/>
    <property type="evidence" value="ECO:0007669"/>
    <property type="project" value="UniProtKB-UniRule"/>
</dbReference>
<proteinExistence type="inferred from homology"/>